<sequence>MSPILGALLPIFAVIGVGWGLRRSGLMPAEQWPAISRLAYIGLSPALLFSVISRADFHTITVAPAVLAAALGFLSMGILVIALKPLIRTDGPAFTSIFQGAVRWNGLVILALATLSFGLDGEVLVSLIMVVTIPIVNIMAVSVLTVWGTSAKKPDVQSVIWRIISNPLILGCLAGGVANIFGWFQTGPVAEVLALMGRAALPLILLAVGAALDFSALNARRHLLAISVTLKLIVAPLVFGAIAWALGVRGDALAIVVLVGASPGAASAYVLAQQLGGDRRLTAGDVTASTLFSMITLPLAVWIAVQMG</sequence>
<evidence type="ECO:0000256" key="1">
    <source>
        <dbReference type="ARBA" id="ARBA00004651"/>
    </source>
</evidence>
<proteinExistence type="inferred from homology"/>
<dbReference type="Pfam" id="PF03547">
    <property type="entry name" value="Mem_trans"/>
    <property type="match status" value="2"/>
</dbReference>
<dbReference type="InterPro" id="IPR038770">
    <property type="entry name" value="Na+/solute_symporter_sf"/>
</dbReference>
<feature type="transmembrane region" description="Helical" evidence="8">
    <location>
        <begin position="193"/>
        <end position="212"/>
    </location>
</feature>
<feature type="transmembrane region" description="Helical" evidence="8">
    <location>
        <begin position="102"/>
        <end position="119"/>
    </location>
</feature>
<dbReference type="RefSeq" id="WP_330197782.1">
    <property type="nucleotide sequence ID" value="NZ_JAZDRP010000001.1"/>
</dbReference>
<feature type="transmembrane region" description="Helical" evidence="8">
    <location>
        <begin position="284"/>
        <end position="305"/>
    </location>
</feature>
<dbReference type="InterPro" id="IPR004776">
    <property type="entry name" value="Mem_transp_PIN-like"/>
</dbReference>
<accession>A0ABU7LP57</accession>
<feature type="transmembrane region" description="Helical" evidence="8">
    <location>
        <begin position="34"/>
        <end position="53"/>
    </location>
</feature>
<evidence type="ECO:0000256" key="4">
    <source>
        <dbReference type="ARBA" id="ARBA00022475"/>
    </source>
</evidence>
<evidence type="ECO:0000313" key="10">
    <source>
        <dbReference type="Proteomes" id="UP001354971"/>
    </source>
</evidence>
<dbReference type="EMBL" id="JAZDRP010000001">
    <property type="protein sequence ID" value="MEE2525119.1"/>
    <property type="molecule type" value="Genomic_DNA"/>
</dbReference>
<dbReference type="PANTHER" id="PTHR36838">
    <property type="entry name" value="AUXIN EFFLUX CARRIER FAMILY PROTEIN"/>
    <property type="match status" value="1"/>
</dbReference>
<comment type="similarity">
    <text evidence="2">Belongs to the auxin efflux carrier (TC 2.A.69) family.</text>
</comment>
<keyword evidence="10" id="KW-1185">Reference proteome</keyword>
<keyword evidence="6 8" id="KW-1133">Transmembrane helix</keyword>
<protein>
    <submittedName>
        <fullName evidence="9">AEC family transporter</fullName>
    </submittedName>
</protein>
<reference evidence="9 10" key="1">
    <citation type="submission" date="2024-01" db="EMBL/GenBank/DDBJ databases">
        <title>Hyphobacterium bacterium isolated from marine sediment.</title>
        <authorList>
            <person name="Zhao S."/>
        </authorList>
    </citation>
    <scope>NUCLEOTIDE SEQUENCE [LARGE SCALE GENOMIC DNA]</scope>
    <source>
        <strain evidence="10">HN65</strain>
    </source>
</reference>
<evidence type="ECO:0000256" key="7">
    <source>
        <dbReference type="ARBA" id="ARBA00023136"/>
    </source>
</evidence>
<keyword evidence="4" id="KW-1003">Cell membrane</keyword>
<feature type="transmembrane region" description="Helical" evidence="8">
    <location>
        <begin position="125"/>
        <end position="147"/>
    </location>
</feature>
<evidence type="ECO:0000256" key="6">
    <source>
        <dbReference type="ARBA" id="ARBA00022989"/>
    </source>
</evidence>
<feature type="transmembrane region" description="Helical" evidence="8">
    <location>
        <begin position="6"/>
        <end position="22"/>
    </location>
</feature>
<evidence type="ECO:0000256" key="5">
    <source>
        <dbReference type="ARBA" id="ARBA00022692"/>
    </source>
</evidence>
<organism evidence="9 10">
    <name type="scientific">Hyphobacterium lacteum</name>
    <dbReference type="NCBI Taxonomy" id="3116575"/>
    <lineage>
        <taxon>Bacteria</taxon>
        <taxon>Pseudomonadati</taxon>
        <taxon>Pseudomonadota</taxon>
        <taxon>Alphaproteobacteria</taxon>
        <taxon>Maricaulales</taxon>
        <taxon>Maricaulaceae</taxon>
        <taxon>Hyphobacterium</taxon>
    </lineage>
</organism>
<feature type="transmembrane region" description="Helical" evidence="8">
    <location>
        <begin position="252"/>
        <end position="272"/>
    </location>
</feature>
<keyword evidence="7 8" id="KW-0472">Membrane</keyword>
<gene>
    <name evidence="9" type="ORF">V0U79_01990</name>
</gene>
<feature type="transmembrane region" description="Helical" evidence="8">
    <location>
        <begin position="59"/>
        <end position="81"/>
    </location>
</feature>
<dbReference type="PANTHER" id="PTHR36838:SF4">
    <property type="entry name" value="AUXIN EFFLUX CARRIER FAMILY PROTEIN"/>
    <property type="match status" value="1"/>
</dbReference>
<keyword evidence="5 8" id="KW-0812">Transmembrane</keyword>
<evidence type="ECO:0000256" key="3">
    <source>
        <dbReference type="ARBA" id="ARBA00022448"/>
    </source>
</evidence>
<comment type="caution">
    <text evidence="9">The sequence shown here is derived from an EMBL/GenBank/DDBJ whole genome shotgun (WGS) entry which is preliminary data.</text>
</comment>
<dbReference type="Gene3D" id="1.20.1530.20">
    <property type="match status" value="1"/>
</dbReference>
<evidence type="ECO:0000256" key="8">
    <source>
        <dbReference type="SAM" id="Phobius"/>
    </source>
</evidence>
<feature type="transmembrane region" description="Helical" evidence="8">
    <location>
        <begin position="224"/>
        <end position="246"/>
    </location>
</feature>
<dbReference type="Proteomes" id="UP001354971">
    <property type="component" value="Unassembled WGS sequence"/>
</dbReference>
<comment type="subcellular location">
    <subcellularLocation>
        <location evidence="1">Cell membrane</location>
        <topology evidence="1">Multi-pass membrane protein</topology>
    </subcellularLocation>
</comment>
<feature type="transmembrane region" description="Helical" evidence="8">
    <location>
        <begin position="159"/>
        <end position="181"/>
    </location>
</feature>
<evidence type="ECO:0000256" key="2">
    <source>
        <dbReference type="ARBA" id="ARBA00010145"/>
    </source>
</evidence>
<name>A0ABU7LP57_9PROT</name>
<evidence type="ECO:0000313" key="9">
    <source>
        <dbReference type="EMBL" id="MEE2525119.1"/>
    </source>
</evidence>
<keyword evidence="3" id="KW-0813">Transport</keyword>